<reference evidence="1" key="1">
    <citation type="submission" date="2021-05" db="EMBL/GenBank/DDBJ databases">
        <authorList>
            <person name="Scholz U."/>
            <person name="Mascher M."/>
            <person name="Fiebig A."/>
        </authorList>
    </citation>
    <scope>NUCLEOTIDE SEQUENCE [LARGE SCALE GENOMIC DNA]</scope>
</reference>
<reference evidence="1" key="2">
    <citation type="submission" date="2025-09" db="UniProtKB">
        <authorList>
            <consortium name="EnsemblPlants"/>
        </authorList>
    </citation>
    <scope>IDENTIFICATION</scope>
</reference>
<evidence type="ECO:0000313" key="2">
    <source>
        <dbReference type="Proteomes" id="UP001732700"/>
    </source>
</evidence>
<keyword evidence="2" id="KW-1185">Reference proteome</keyword>
<sequence>MAEMVASAVVGETLSRISTFLIDQPEQKDEEERLEIAQIKMEAALRMSSKWQITEVPMLRWRRKLKRAAQECDSTLRHCKRRALEDEETRRSSFRRRIARAAKSFVSSFKSRSKADVDGSSSSSSMDIRRLERFAEGASEFLRFVEFGGTPGRQYMFFQPLVGDLLAGKTLRYRALQGGRLYHLGMRPTRFAERGVEAMVCFAFHDFKDPAKSINFRFVLRLSESSDVFGIIIDCLRSATPHFTTAAEDVRRELIQLPTQDFSWESHFPYAEKEYWVDVHSTLTHWLRPDPLCCNNEHEHDLAAFSNSDTKEASSSSVSRLRPASTYPEEVIVMYFQCYLEQRSRQKASTANGRTSTPNSGSSPLKLKLGALFIPHDTPIGIEPVADSYALEVIDGKEQETVHTNLSLQDVDDKLLSKAMDHLCQNSKSRAYQTCLRSRHGTAYLCVDKTRARVSTSGRSKTAGSQSQVGNNRPVDKKPEENGMEGWLEVSRDLLKLWAVRASHKLQGSVRSWIVNSPRRN</sequence>
<name>A0ACD5X508_AVESA</name>
<protein>
    <submittedName>
        <fullName evidence="1">Uncharacterized protein</fullName>
    </submittedName>
</protein>
<proteinExistence type="predicted"/>
<organism evidence="1 2">
    <name type="scientific">Avena sativa</name>
    <name type="common">Oat</name>
    <dbReference type="NCBI Taxonomy" id="4498"/>
    <lineage>
        <taxon>Eukaryota</taxon>
        <taxon>Viridiplantae</taxon>
        <taxon>Streptophyta</taxon>
        <taxon>Embryophyta</taxon>
        <taxon>Tracheophyta</taxon>
        <taxon>Spermatophyta</taxon>
        <taxon>Magnoliopsida</taxon>
        <taxon>Liliopsida</taxon>
        <taxon>Poales</taxon>
        <taxon>Poaceae</taxon>
        <taxon>BOP clade</taxon>
        <taxon>Pooideae</taxon>
        <taxon>Poodae</taxon>
        <taxon>Poeae</taxon>
        <taxon>Poeae Chloroplast Group 1 (Aveneae type)</taxon>
        <taxon>Aveninae</taxon>
        <taxon>Avena</taxon>
    </lineage>
</organism>
<accession>A0ACD5X508</accession>
<evidence type="ECO:0000313" key="1">
    <source>
        <dbReference type="EnsemblPlants" id="AVESA.00010b.r2.4CG1329150.1.CDS.1"/>
    </source>
</evidence>
<dbReference type="Proteomes" id="UP001732700">
    <property type="component" value="Chromosome 4C"/>
</dbReference>
<dbReference type="EnsemblPlants" id="AVESA.00010b.r2.4CG1329150.1">
    <property type="protein sequence ID" value="AVESA.00010b.r2.4CG1329150.1.CDS.1"/>
    <property type="gene ID" value="AVESA.00010b.r2.4CG1329150"/>
</dbReference>